<dbReference type="PANTHER" id="PTHR35795:SF1">
    <property type="entry name" value="BIS(5'-NUCLEOSYL)-TETRAPHOSPHATASE, SYMMETRICAL"/>
    <property type="match status" value="1"/>
</dbReference>
<dbReference type="SMART" id="SM00471">
    <property type="entry name" value="HDc"/>
    <property type="match status" value="1"/>
</dbReference>
<sequence>MSSYKNIREIKEEEEFVQLSPRAQKSKFSKGRLRPECECEIRTAFERDRDRIIHSKAFRRLKHKTQVFLAPRGDHYRTRLTHTLEVAQIARTLARALKLNEPLTEAIALGHDLGHTPFGHAGEEVLNEILPGGFRHYEQSLRVVDFLEKEGHGLNLTYEVRIGILKHSKGKGPISVQDEENISLEAQTVRFSDVIAYVNHDIDDALRAGIIKREDLPWEVRKTLGETHAERIDTLIKSIIYTTMEANWEKIAMEPTKLRALEILRDFLFEKVYFSPLVRKEFEKAKKILYALYEYYEKNFEKIEYLTKARELFPEENLSRLIADYISGMTDRFALYQYYEHFIPKPWGLNLPEEVSF</sequence>
<dbReference type="InterPro" id="IPR026875">
    <property type="entry name" value="PHydrolase_assoc_dom"/>
</dbReference>
<feature type="domain" description="HD" evidence="3">
    <location>
        <begin position="79"/>
        <end position="198"/>
    </location>
</feature>
<gene>
    <name evidence="4" type="ORF">ENT73_07560</name>
</gene>
<evidence type="ECO:0000259" key="3">
    <source>
        <dbReference type="PROSITE" id="PS51831"/>
    </source>
</evidence>
<dbReference type="SUPFAM" id="SSF109604">
    <property type="entry name" value="HD-domain/PDEase-like"/>
    <property type="match status" value="1"/>
</dbReference>
<dbReference type="InterPro" id="IPR023023">
    <property type="entry name" value="dNTPase_2"/>
</dbReference>
<accession>A0A832LWC7</accession>
<dbReference type="CDD" id="cd00077">
    <property type="entry name" value="HDc"/>
    <property type="match status" value="1"/>
</dbReference>
<dbReference type="HAMAP" id="MF_01212">
    <property type="entry name" value="dGTPase_type2"/>
    <property type="match status" value="1"/>
</dbReference>
<dbReference type="NCBIfam" id="NF002327">
    <property type="entry name" value="PRK01286.1-2"/>
    <property type="match status" value="1"/>
</dbReference>
<evidence type="ECO:0000256" key="1">
    <source>
        <dbReference type="ARBA" id="ARBA00022801"/>
    </source>
</evidence>
<dbReference type="PROSITE" id="PS51831">
    <property type="entry name" value="HD"/>
    <property type="match status" value="1"/>
</dbReference>
<evidence type="ECO:0000256" key="2">
    <source>
        <dbReference type="HAMAP-Rule" id="MF_01212"/>
    </source>
</evidence>
<organism evidence="4">
    <name type="scientific">Caldimicrobium thiodismutans</name>
    <dbReference type="NCBI Taxonomy" id="1653476"/>
    <lineage>
        <taxon>Bacteria</taxon>
        <taxon>Pseudomonadati</taxon>
        <taxon>Thermodesulfobacteriota</taxon>
        <taxon>Thermodesulfobacteria</taxon>
        <taxon>Thermodesulfobacteriales</taxon>
        <taxon>Thermodesulfobacteriaceae</taxon>
        <taxon>Caldimicrobium</taxon>
    </lineage>
</organism>
<name>A0A832LWC7_9BACT</name>
<dbReference type="InterPro" id="IPR051094">
    <property type="entry name" value="Diverse_Catalytic_Enzymes"/>
</dbReference>
<dbReference type="InterPro" id="IPR006674">
    <property type="entry name" value="HD_domain"/>
</dbReference>
<dbReference type="Pfam" id="PF01966">
    <property type="entry name" value="HD"/>
    <property type="match status" value="1"/>
</dbReference>
<protein>
    <recommendedName>
        <fullName evidence="2">Deoxyguanosinetriphosphate triphosphohydrolase-like protein</fullName>
    </recommendedName>
</protein>
<proteinExistence type="inferred from homology"/>
<dbReference type="NCBIfam" id="TIGR01353">
    <property type="entry name" value="dGTP_triPase"/>
    <property type="match status" value="1"/>
</dbReference>
<dbReference type="InterPro" id="IPR006261">
    <property type="entry name" value="dGTPase"/>
</dbReference>
<comment type="caution">
    <text evidence="4">The sequence shown here is derived from an EMBL/GenBank/DDBJ whole genome shotgun (WGS) entry which is preliminary data.</text>
</comment>
<dbReference type="PANTHER" id="PTHR35795">
    <property type="entry name" value="SLR1885 PROTEIN"/>
    <property type="match status" value="1"/>
</dbReference>
<dbReference type="EMBL" id="DSZU01000138">
    <property type="protein sequence ID" value="HGV55913.1"/>
    <property type="molecule type" value="Genomic_DNA"/>
</dbReference>
<dbReference type="AlphaFoldDB" id="A0A832LWC7"/>
<reference evidence="4" key="1">
    <citation type="journal article" date="2020" name="mSystems">
        <title>Genome- and Community-Level Interaction Insights into Carbon Utilization and Element Cycling Functions of Hydrothermarchaeota in Hydrothermal Sediment.</title>
        <authorList>
            <person name="Zhou Z."/>
            <person name="Liu Y."/>
            <person name="Xu W."/>
            <person name="Pan J."/>
            <person name="Luo Z.H."/>
            <person name="Li M."/>
        </authorList>
    </citation>
    <scope>NUCLEOTIDE SEQUENCE [LARGE SCALE GENOMIC DNA]</scope>
    <source>
        <strain evidence="4">SpSt-605</strain>
    </source>
</reference>
<dbReference type="Pfam" id="PF13286">
    <property type="entry name" value="HD_assoc"/>
    <property type="match status" value="1"/>
</dbReference>
<dbReference type="Gene3D" id="1.10.3210.10">
    <property type="entry name" value="Hypothetical protein af1432"/>
    <property type="match status" value="1"/>
</dbReference>
<comment type="similarity">
    <text evidence="2">Belongs to the dGTPase family. Type 2 subfamily.</text>
</comment>
<dbReference type="InterPro" id="IPR003607">
    <property type="entry name" value="HD/PDEase_dom"/>
</dbReference>
<keyword evidence="1 2" id="KW-0378">Hydrolase</keyword>
<dbReference type="GO" id="GO:0016793">
    <property type="term" value="F:triphosphoric monoester hydrolase activity"/>
    <property type="evidence" value="ECO:0007669"/>
    <property type="project" value="InterPro"/>
</dbReference>
<evidence type="ECO:0000313" key="4">
    <source>
        <dbReference type="EMBL" id="HGV55913.1"/>
    </source>
</evidence>